<dbReference type="STRING" id="1448321.A0A317V5C6"/>
<dbReference type="PANTHER" id="PTHR47785">
    <property type="entry name" value="ZN(II)2CYS6 TRANSCRIPTION FACTOR (EUROFUNG)-RELATED-RELATED"/>
    <property type="match status" value="1"/>
</dbReference>
<gene>
    <name evidence="1" type="ORF">BO70DRAFT_366160</name>
</gene>
<keyword evidence="2" id="KW-1185">Reference proteome</keyword>
<dbReference type="PANTHER" id="PTHR47785:SF2">
    <property type="entry name" value="ZN(II)2CYS6 TRANSCRIPTION FACTOR (EUROFUNG)"/>
    <property type="match status" value="1"/>
</dbReference>
<organism evidence="1 2">
    <name type="scientific">Aspergillus heteromorphus CBS 117.55</name>
    <dbReference type="NCBI Taxonomy" id="1448321"/>
    <lineage>
        <taxon>Eukaryota</taxon>
        <taxon>Fungi</taxon>
        <taxon>Dikarya</taxon>
        <taxon>Ascomycota</taxon>
        <taxon>Pezizomycotina</taxon>
        <taxon>Eurotiomycetes</taxon>
        <taxon>Eurotiomycetidae</taxon>
        <taxon>Eurotiales</taxon>
        <taxon>Aspergillaceae</taxon>
        <taxon>Aspergillus</taxon>
        <taxon>Aspergillus subgen. Circumdati</taxon>
    </lineage>
</organism>
<dbReference type="AlphaFoldDB" id="A0A317V5C6"/>
<dbReference type="EMBL" id="MSFL01000037">
    <property type="protein sequence ID" value="PWY68062.1"/>
    <property type="molecule type" value="Genomic_DNA"/>
</dbReference>
<dbReference type="Proteomes" id="UP000247233">
    <property type="component" value="Unassembled WGS sequence"/>
</dbReference>
<reference evidence="1 2" key="1">
    <citation type="submission" date="2016-12" db="EMBL/GenBank/DDBJ databases">
        <title>The genomes of Aspergillus section Nigri reveals drivers in fungal speciation.</title>
        <authorList>
            <consortium name="DOE Joint Genome Institute"/>
            <person name="Vesth T.C."/>
            <person name="Nybo J."/>
            <person name="Theobald S."/>
            <person name="Brandl J."/>
            <person name="Frisvad J.C."/>
            <person name="Nielsen K.F."/>
            <person name="Lyhne E.K."/>
            <person name="Kogle M.E."/>
            <person name="Kuo A."/>
            <person name="Riley R."/>
            <person name="Clum A."/>
            <person name="Nolan M."/>
            <person name="Lipzen A."/>
            <person name="Salamov A."/>
            <person name="Henrissat B."/>
            <person name="Wiebenga A."/>
            <person name="De Vries R.P."/>
            <person name="Grigoriev I.V."/>
            <person name="Mortensen U.H."/>
            <person name="Andersen M.R."/>
            <person name="Baker S.E."/>
        </authorList>
    </citation>
    <scope>NUCLEOTIDE SEQUENCE [LARGE SCALE GENOMIC DNA]</scope>
    <source>
        <strain evidence="1 2">CBS 117.55</strain>
    </source>
</reference>
<evidence type="ECO:0000313" key="2">
    <source>
        <dbReference type="Proteomes" id="UP000247233"/>
    </source>
</evidence>
<sequence>MIRNSVLAAQCVILASAYLYYLARPLEAWTLLSNTSLKLQVLVGKHSLVPIQWKELGTRVYWNTLLFESDLLAELDLLHSGIVLFEELIKLPRGFEQDDDDEGWEDGEGLNLHTGDKHISMVVSRDELWHFLAEIALRRLLNRVSHGVYQKDSTLTLASL</sequence>
<dbReference type="GeneID" id="37066502"/>
<comment type="caution">
    <text evidence="1">The sequence shown here is derived from an EMBL/GenBank/DDBJ whole genome shotgun (WGS) entry which is preliminary data.</text>
</comment>
<dbReference type="InterPro" id="IPR053181">
    <property type="entry name" value="EcdB-like_regulator"/>
</dbReference>
<dbReference type="VEuPathDB" id="FungiDB:BO70DRAFT_366160"/>
<dbReference type="OrthoDB" id="4685598at2759"/>
<proteinExistence type="predicted"/>
<evidence type="ECO:0000313" key="1">
    <source>
        <dbReference type="EMBL" id="PWY68062.1"/>
    </source>
</evidence>
<protein>
    <submittedName>
        <fullName evidence="1">Uncharacterized protein</fullName>
    </submittedName>
</protein>
<name>A0A317V5C6_9EURO</name>
<dbReference type="RefSeq" id="XP_025395191.1">
    <property type="nucleotide sequence ID" value="XM_025544265.1"/>
</dbReference>
<accession>A0A317V5C6</accession>